<dbReference type="Proteomes" id="UP001063166">
    <property type="component" value="Unassembled WGS sequence"/>
</dbReference>
<sequence length="832" mass="91217">MEFLSQTYVALRGPTGAPQTPSDTISRLSDRLSPATLLADRRAAVLALKGLARDCKHDVGDRALPGLLEVLANDAEVDADIGKAVLETLQLLCDAEEGDATAKELGFKHTDYVLANEKATHTLFALLGDQNFYTRFATLQSLSTLLQNRRQLVQGYFLKAPTGTASVVSVLEDKREIIRNEAMTMVQALISQSPDIQKVLAFEGAFEKLFNIVSQEGGVEGGAVTSSALTCVDGLLRFNSSNQSYFRETPLPPVLCSLLLFPPNLQLRDAAPQEFALQFWDTQKQTNASLVIGIMGMLIGSKGNGAQETGAFTRCLIETALASNAPTPLKTQSLRLLPANLNFPLSELTLTPYMPVPETNGEEWDRLEPASALDVLVELALHGEYNGMETGKRIKDGLELRAAAVSVFENFVRKDEIKHAIVQSMLPAGETPGPPPITPLLHALIAPPATTAALDPANVTSTHLATLLFSHLLRSSPRAKALARSITPPPASALPDQSSSTFFVPADGAPPAPLLPDEDEPPQALLQVLSENLSLALLSRSRADTSDRESREWDRLVVGYLCLLSQWLWEDPQSVREFLDAGGLGVLVEPINQTSESDTVVPALCAFLLGVCYEFDREPGEITRATIYPILNRLGVDTLIGRISRLREDERFKAVGPDTFVLPYPSTPHYPVSHKPEAEDEGEIWFDWAFVDFWKSNYYTVQRGFGTEPDQLSSSAGQNAEAAMLISSLRDVIRNQSLEIDGLQRRVKELTVTTSNVDEVSALKTEVESLCTKLREAEEKQREMEKEQEDLLVLLDEVTSKRKRDKARLRDLGQEVSEDEEEDDDDGGDGNE</sequence>
<gene>
    <name evidence="7" type="primary">USO1</name>
    <name evidence="7" type="ORF">LshimejAT787_0409780</name>
</gene>
<dbReference type="PANTHER" id="PTHR10013">
    <property type="entry name" value="GENERAL VESICULAR TRANSPORT FACTOR P115"/>
    <property type="match status" value="1"/>
</dbReference>
<dbReference type="InterPro" id="IPR006953">
    <property type="entry name" value="Vesicle_Uso1_P115_head"/>
</dbReference>
<dbReference type="Gene3D" id="1.25.10.10">
    <property type="entry name" value="Leucine-rich Repeat Variant"/>
    <property type="match status" value="1"/>
</dbReference>
<evidence type="ECO:0000313" key="8">
    <source>
        <dbReference type="Proteomes" id="UP001063166"/>
    </source>
</evidence>
<dbReference type="OrthoDB" id="198977at2759"/>
<evidence type="ECO:0000256" key="2">
    <source>
        <dbReference type="ARBA" id="ARBA00023034"/>
    </source>
</evidence>
<dbReference type="GO" id="GO:0048211">
    <property type="term" value="P:Golgi vesicle docking"/>
    <property type="evidence" value="ECO:0007669"/>
    <property type="project" value="TreeGrafter"/>
</dbReference>
<dbReference type="GO" id="GO:0012507">
    <property type="term" value="C:ER to Golgi transport vesicle membrane"/>
    <property type="evidence" value="ECO:0007669"/>
    <property type="project" value="TreeGrafter"/>
</dbReference>
<dbReference type="InterPro" id="IPR006955">
    <property type="entry name" value="Uso1_p115_C"/>
</dbReference>
<evidence type="ECO:0000259" key="6">
    <source>
        <dbReference type="Pfam" id="PF04871"/>
    </source>
</evidence>
<dbReference type="GO" id="GO:0006888">
    <property type="term" value="P:endoplasmic reticulum to Golgi vesicle-mediated transport"/>
    <property type="evidence" value="ECO:0007669"/>
    <property type="project" value="TreeGrafter"/>
</dbReference>
<keyword evidence="2" id="KW-0333">Golgi apparatus</keyword>
<dbReference type="SUPFAM" id="SSF48371">
    <property type="entry name" value="ARM repeat"/>
    <property type="match status" value="1"/>
</dbReference>
<accession>A0A9P3PKG7</accession>
<proteinExistence type="predicted"/>
<evidence type="ECO:0000256" key="1">
    <source>
        <dbReference type="ARBA" id="ARBA00004555"/>
    </source>
</evidence>
<keyword evidence="8" id="KW-1185">Reference proteome</keyword>
<comment type="caution">
    <text evidence="7">The sequence shown here is derived from an EMBL/GenBank/DDBJ whole genome shotgun (WGS) entry which is preliminary data.</text>
</comment>
<evidence type="ECO:0000259" key="5">
    <source>
        <dbReference type="Pfam" id="PF04869"/>
    </source>
</evidence>
<evidence type="ECO:0000313" key="7">
    <source>
        <dbReference type="EMBL" id="GLB37927.1"/>
    </source>
</evidence>
<feature type="region of interest" description="Disordered" evidence="4">
    <location>
        <begin position="802"/>
        <end position="832"/>
    </location>
</feature>
<comment type="subcellular location">
    <subcellularLocation>
        <location evidence="1">Golgi apparatus</location>
    </subcellularLocation>
</comment>
<dbReference type="Pfam" id="PF04871">
    <property type="entry name" value="Uso1_p115_C"/>
    <property type="match status" value="1"/>
</dbReference>
<feature type="region of interest" description="Disordered" evidence="4">
    <location>
        <begin position="484"/>
        <end position="520"/>
    </location>
</feature>
<dbReference type="PANTHER" id="PTHR10013:SF0">
    <property type="entry name" value="GENERAL VESICULAR TRANSPORT FACTOR P115"/>
    <property type="match status" value="1"/>
</dbReference>
<dbReference type="GO" id="GO:0005795">
    <property type="term" value="C:Golgi stack"/>
    <property type="evidence" value="ECO:0007669"/>
    <property type="project" value="TreeGrafter"/>
</dbReference>
<organism evidence="7 8">
    <name type="scientific">Lyophyllum shimeji</name>
    <name type="common">Hon-shimeji</name>
    <name type="synonym">Tricholoma shimeji</name>
    <dbReference type="NCBI Taxonomy" id="47721"/>
    <lineage>
        <taxon>Eukaryota</taxon>
        <taxon>Fungi</taxon>
        <taxon>Dikarya</taxon>
        <taxon>Basidiomycota</taxon>
        <taxon>Agaricomycotina</taxon>
        <taxon>Agaricomycetes</taxon>
        <taxon>Agaricomycetidae</taxon>
        <taxon>Agaricales</taxon>
        <taxon>Tricholomatineae</taxon>
        <taxon>Lyophyllaceae</taxon>
        <taxon>Lyophyllum</taxon>
    </lineage>
</organism>
<feature type="domain" description="Uso1/p115-like vesicle tethering protein C-terminal" evidence="6">
    <location>
        <begin position="728"/>
        <end position="829"/>
    </location>
</feature>
<reference evidence="7" key="1">
    <citation type="submission" date="2022-07" db="EMBL/GenBank/DDBJ databases">
        <title>The genome of Lyophyllum shimeji provides insight into the initial evolution of ectomycorrhizal fungal genome.</title>
        <authorList>
            <person name="Kobayashi Y."/>
            <person name="Shibata T."/>
            <person name="Hirakawa H."/>
            <person name="Shigenobu S."/>
            <person name="Nishiyama T."/>
            <person name="Yamada A."/>
            <person name="Hasebe M."/>
            <person name="Kawaguchi M."/>
        </authorList>
    </citation>
    <scope>NUCLEOTIDE SEQUENCE</scope>
    <source>
        <strain evidence="7">AT787</strain>
    </source>
</reference>
<dbReference type="InterPro" id="IPR016024">
    <property type="entry name" value="ARM-type_fold"/>
</dbReference>
<dbReference type="EMBL" id="BRPK01000004">
    <property type="protein sequence ID" value="GLB37927.1"/>
    <property type="molecule type" value="Genomic_DNA"/>
</dbReference>
<dbReference type="GO" id="GO:0000139">
    <property type="term" value="C:Golgi membrane"/>
    <property type="evidence" value="ECO:0007669"/>
    <property type="project" value="InterPro"/>
</dbReference>
<feature type="compositionally biased region" description="Acidic residues" evidence="4">
    <location>
        <begin position="816"/>
        <end position="832"/>
    </location>
</feature>
<dbReference type="Pfam" id="PF04869">
    <property type="entry name" value="Uso1_p115_head"/>
    <property type="match status" value="1"/>
</dbReference>
<evidence type="ECO:0000256" key="4">
    <source>
        <dbReference type="SAM" id="MobiDB-lite"/>
    </source>
</evidence>
<dbReference type="InterPro" id="IPR011989">
    <property type="entry name" value="ARM-like"/>
</dbReference>
<dbReference type="AlphaFoldDB" id="A0A9P3PKG7"/>
<dbReference type="GO" id="GO:0005783">
    <property type="term" value="C:endoplasmic reticulum"/>
    <property type="evidence" value="ECO:0007669"/>
    <property type="project" value="TreeGrafter"/>
</dbReference>
<evidence type="ECO:0000256" key="3">
    <source>
        <dbReference type="ARBA" id="ARBA00023054"/>
    </source>
</evidence>
<name>A0A9P3PKG7_LYOSH</name>
<protein>
    <submittedName>
        <fullName evidence="7">Uso1 / p115 like vesicle tethering protein, C terminal region</fullName>
    </submittedName>
</protein>
<dbReference type="InterPro" id="IPR024095">
    <property type="entry name" value="Vesicle_P115"/>
</dbReference>
<dbReference type="GO" id="GO:0048280">
    <property type="term" value="P:vesicle fusion with Golgi apparatus"/>
    <property type="evidence" value="ECO:0007669"/>
    <property type="project" value="InterPro"/>
</dbReference>
<keyword evidence="3" id="KW-0175">Coiled coil</keyword>
<dbReference type="GO" id="GO:0006886">
    <property type="term" value="P:intracellular protein transport"/>
    <property type="evidence" value="ECO:0007669"/>
    <property type="project" value="InterPro"/>
</dbReference>
<feature type="domain" description="Vesicle tethering protein Uso1/P115-like head" evidence="5">
    <location>
        <begin position="373"/>
        <end position="703"/>
    </location>
</feature>